<reference evidence="1" key="1">
    <citation type="submission" date="2021-02" db="EMBL/GenBank/DDBJ databases">
        <authorList>
            <person name="Dougan E. K."/>
            <person name="Rhodes N."/>
            <person name="Thang M."/>
            <person name="Chan C."/>
        </authorList>
    </citation>
    <scope>NUCLEOTIDE SEQUENCE</scope>
</reference>
<dbReference type="EMBL" id="CAJNDS010002784">
    <property type="protein sequence ID" value="CAE7596056.1"/>
    <property type="molecule type" value="Genomic_DNA"/>
</dbReference>
<evidence type="ECO:0000313" key="1">
    <source>
        <dbReference type="EMBL" id="CAE7596056.1"/>
    </source>
</evidence>
<sequence length="609" mass="66990">MTDSEEIEERVLALIDLLKKKAGRFVLAYAASYESHESRKDDKKIKECGEEIVDAASDNEPYFEPEQVVQMPPVNELGVWLLWIVQVLLCAAEDVNLAGDDEVLDITARAIRYAKVEDGSEHPGMTEVLKKLKKSLDCPGSKHLEIMFFVRAQPVKWTGDLQMYPVLTELLLHDKAQVLHDGLELLTGMAFVQLTELPDEEAAAALKMSLELARHVKELAKGHKPGDMDLSKRLAQKLTYLNSLFQAAYIFCSMLMMNTGFPKASAAIAVPSLVLELKDVLAELKPKPKEQDLKGQLTSAIDACQNLIGSMPKPAAGTSADPAADAKSYIKGLNSASDSKTLDGTLKMMMTSTEAKFLDVVLAKDSLQSLVAALKKVKKTEMDTVHLTLIAFLKFLSQAYWAKFVVENRPAALDPVADDMVQQYMSAPIGFATPKTFLDVATEKSPAISRKVWAKVDVWAKMVKDSKGGPMYEANIYQMASALEVLPRVLEGAELEALAVKDLKEGDGSARDMAISLIDAYEGRSLEGAYAQIADMNSRFKEACGDMESLKKYVDDNVSELKARSSGSFKRLVVNRVLPVCKDFISTVAKKLPMPVRFSSEPRRSCGSC</sequence>
<accession>A0A812V1A6</accession>
<name>A0A812V1A6_9DINO</name>
<keyword evidence="2" id="KW-1185">Reference proteome</keyword>
<organism evidence="1 2">
    <name type="scientific">Symbiodinium natans</name>
    <dbReference type="NCBI Taxonomy" id="878477"/>
    <lineage>
        <taxon>Eukaryota</taxon>
        <taxon>Sar</taxon>
        <taxon>Alveolata</taxon>
        <taxon>Dinophyceae</taxon>
        <taxon>Suessiales</taxon>
        <taxon>Symbiodiniaceae</taxon>
        <taxon>Symbiodinium</taxon>
    </lineage>
</organism>
<proteinExistence type="predicted"/>
<comment type="caution">
    <text evidence="1">The sequence shown here is derived from an EMBL/GenBank/DDBJ whole genome shotgun (WGS) entry which is preliminary data.</text>
</comment>
<evidence type="ECO:0000313" key="2">
    <source>
        <dbReference type="Proteomes" id="UP000604046"/>
    </source>
</evidence>
<dbReference type="OrthoDB" id="419186at2759"/>
<gene>
    <name evidence="1" type="ORF">SNAT2548_LOCUS33917</name>
</gene>
<protein>
    <submittedName>
        <fullName evidence="1">Uncharacterized protein</fullName>
    </submittedName>
</protein>
<dbReference type="Proteomes" id="UP000604046">
    <property type="component" value="Unassembled WGS sequence"/>
</dbReference>
<dbReference type="AlphaFoldDB" id="A0A812V1A6"/>